<keyword evidence="2" id="KW-1185">Reference proteome</keyword>
<evidence type="ECO:0000313" key="2">
    <source>
        <dbReference type="Proteomes" id="UP001064971"/>
    </source>
</evidence>
<organism evidence="1 2">
    <name type="scientific">Deinococcus aetherius</name>
    <dbReference type="NCBI Taxonomy" id="200252"/>
    <lineage>
        <taxon>Bacteria</taxon>
        <taxon>Thermotogati</taxon>
        <taxon>Deinococcota</taxon>
        <taxon>Deinococci</taxon>
        <taxon>Deinococcales</taxon>
        <taxon>Deinococcaceae</taxon>
        <taxon>Deinococcus</taxon>
    </lineage>
</organism>
<geneLocation type="plasmid" evidence="1 2">
    <name>pDAETH-3</name>
</geneLocation>
<protein>
    <submittedName>
        <fullName evidence="1">Uncharacterized protein</fullName>
    </submittedName>
</protein>
<dbReference type="Proteomes" id="UP001064971">
    <property type="component" value="Plasmid pDAETH-3"/>
</dbReference>
<reference evidence="1" key="1">
    <citation type="submission" date="2022-07" db="EMBL/GenBank/DDBJ databases">
        <title>Complete Genome Sequence of the Radioresistant Bacterium Deinococcus aetherius ST0316, Isolated from the Air Dust collected in Lower Stratosphere above Japan.</title>
        <authorList>
            <person name="Satoh K."/>
            <person name="Hagiwara K."/>
            <person name="Katsumata K."/>
            <person name="Kubo A."/>
            <person name="Yokobori S."/>
            <person name="Yamagishi A."/>
            <person name="Oono Y."/>
            <person name="Narumi I."/>
        </authorList>
    </citation>
    <scope>NUCLEOTIDE SEQUENCE</scope>
    <source>
        <strain evidence="1">ST0316</strain>
        <plasmid evidence="1">pDAETH-3</plasmid>
    </source>
</reference>
<gene>
    <name evidence="1" type="ORF">DAETH_46090</name>
</gene>
<keyword evidence="1" id="KW-0614">Plasmid</keyword>
<dbReference type="EMBL" id="AP026563">
    <property type="protein sequence ID" value="BDP44640.1"/>
    <property type="molecule type" value="Genomic_DNA"/>
</dbReference>
<name>A0ABN6RP60_9DEIO</name>
<sequence>MTTWSDVQRSLTPFSSLELLRGAAAAQLCPENADRLLRLEAFAQAALSLPPPAGGRAPTVDELRGLIHTAGAVSGFSMMEDPSDNAFTEHLVVEAGDFVVFPGIEEEAVHSVEQLLTAALGLLRQGAGTPQLGRAVRSCLALLALSGEVDRRSAGHPTVGEPQRGVFLPDGGRLERLKDAVTYTEQDLAAVLAAPGLHVSDLAPFITRPGRGSGGEPGLDGGPLAHQPLVAIQDRYVFFPVGHVLRAVRHLLLTPSSFTAALEIAYYDLAWQGVQVSLRRMGVVQPLVPFAGVHTPLVRTRAFEIDRDKVLHLALVGDPFRNYRPHELFEPSDLSALQPNLDGSYAALEALHGAFPEAMRPQVFSLVVFEGLGNMTLLPRLGAETAYDLSVGASDLEVMSYDFEGDSLGLLYFAQAVRDMYTRQRLGMVGTLDLFDAYRRHGRSFYLSDQAPPTSLFLMPGGAGNVRRERRAELTAHGVPYGPAFTKVTNHHRDPSIGLFRSLEMLRGRVSNYLAEGDHLRIWVVAEHDEAVDVNLPLVAETVAFWLWQLMPPLEAGLRQDGPHLLRVVIEAVPPLPPDPGAPMPGLRVLIDAANGTVLLQVDGTFTANFTTPDNLPERAWMHVVLGAVTRVMAAHGLLGATRPDLDAAISDVMGDPARKKISVLSGGTVLLDGSELPRARVLQEHQESRALDFLADALSAEFPVGTVREGGDAPALLNAAVARLYGEFVRLVGTLDARQAVPYFVRQHEAIIHRTAGRQFTFDFTRRCYAGHPRMQHHLREEYGRNNRTAIASRFVIEYLAAQPPQGEAAPTLELHDRLIALAALIHGFGTNSDLAYHRLAHVTAEILPSGRLASERGAYEPARAAFETNMFGEVTRDSLSLARSYLGGPAPEDGLPDRTELNAAFRSETGWTLSDTLGFLNSVSALPGKGVLPRQMPLTDFLRAVAQDLGWDEGKVRALLDLLSLTPRPNFLRPPHPWRREDVEPWRFNRRLSYLRRPVLLLGGETPSVVWGPRAVTSASHYLLDLLQSGRFRADGTPLRQLLGEVNRRRGRVFNREVAAFLRALGFRHVQEQAKVLGPVRMRGEDGLDLGDIDVFVVDEARRRVSCVECKNFAVARTSAEIHALFERLERGTATERPIVERHGRRVEHVRQHLPAILGHFGLTPEGWEVEGFIVFNRDSVAYYLSTAPLPVLSFEQFVLRMRLFTGPKEEMTGEAPPSGLG</sequence>
<evidence type="ECO:0000313" key="1">
    <source>
        <dbReference type="EMBL" id="BDP44640.1"/>
    </source>
</evidence>
<accession>A0ABN6RP60</accession>
<proteinExistence type="predicted"/>